<dbReference type="RefSeq" id="WP_397079454.1">
    <property type="nucleotide sequence ID" value="NZ_JBITGY010000002.1"/>
</dbReference>
<evidence type="ECO:0000313" key="2">
    <source>
        <dbReference type="Proteomes" id="UP001612741"/>
    </source>
</evidence>
<organism evidence="1 2">
    <name type="scientific">Nonomuraea typhae</name>
    <dbReference type="NCBI Taxonomy" id="2603600"/>
    <lineage>
        <taxon>Bacteria</taxon>
        <taxon>Bacillati</taxon>
        <taxon>Actinomycetota</taxon>
        <taxon>Actinomycetes</taxon>
        <taxon>Streptosporangiales</taxon>
        <taxon>Streptosporangiaceae</taxon>
        <taxon>Nonomuraea</taxon>
    </lineage>
</organism>
<protein>
    <recommendedName>
        <fullName evidence="3">50S ribosomal protein L32</fullName>
    </recommendedName>
</protein>
<name>A0ABW7YM23_9ACTN</name>
<dbReference type="Proteomes" id="UP001612741">
    <property type="component" value="Unassembled WGS sequence"/>
</dbReference>
<accession>A0ABW7YM23</accession>
<reference evidence="1 2" key="1">
    <citation type="submission" date="2024-10" db="EMBL/GenBank/DDBJ databases">
        <title>The Natural Products Discovery Center: Release of the First 8490 Sequenced Strains for Exploring Actinobacteria Biosynthetic Diversity.</title>
        <authorList>
            <person name="Kalkreuter E."/>
            <person name="Kautsar S.A."/>
            <person name="Yang D."/>
            <person name="Bader C.D."/>
            <person name="Teijaro C.N."/>
            <person name="Fluegel L."/>
            <person name="Davis C.M."/>
            <person name="Simpson J.R."/>
            <person name="Lauterbach L."/>
            <person name="Steele A.D."/>
            <person name="Gui C."/>
            <person name="Meng S."/>
            <person name="Li G."/>
            <person name="Viehrig K."/>
            <person name="Ye F."/>
            <person name="Su P."/>
            <person name="Kiefer A.F."/>
            <person name="Nichols A."/>
            <person name="Cepeda A.J."/>
            <person name="Yan W."/>
            <person name="Fan B."/>
            <person name="Jiang Y."/>
            <person name="Adhikari A."/>
            <person name="Zheng C.-J."/>
            <person name="Schuster L."/>
            <person name="Cowan T.M."/>
            <person name="Smanski M.J."/>
            <person name="Chevrette M.G."/>
            <person name="De Carvalho L.P.S."/>
            <person name="Shen B."/>
        </authorList>
    </citation>
    <scope>NUCLEOTIDE SEQUENCE [LARGE SCALE GENOMIC DNA]</scope>
    <source>
        <strain evidence="1 2">NPDC050545</strain>
    </source>
</reference>
<keyword evidence="2" id="KW-1185">Reference proteome</keyword>
<gene>
    <name evidence="1" type="ORF">ACIBG2_06145</name>
</gene>
<sequence>MRVSVKVTLLTCKKCGRPHNNPFTHACVVGMEQLGAPASMRRARDAKKAAAMKRLGR</sequence>
<dbReference type="Gene3D" id="3.30.160.20">
    <property type="match status" value="1"/>
</dbReference>
<comment type="caution">
    <text evidence="1">The sequence shown here is derived from an EMBL/GenBank/DDBJ whole genome shotgun (WGS) entry which is preliminary data.</text>
</comment>
<dbReference type="EMBL" id="JBITGY010000002">
    <property type="protein sequence ID" value="MFI6496941.1"/>
    <property type="molecule type" value="Genomic_DNA"/>
</dbReference>
<evidence type="ECO:0008006" key="3">
    <source>
        <dbReference type="Google" id="ProtNLM"/>
    </source>
</evidence>
<evidence type="ECO:0000313" key="1">
    <source>
        <dbReference type="EMBL" id="MFI6496941.1"/>
    </source>
</evidence>
<proteinExistence type="predicted"/>